<protein>
    <recommendedName>
        <fullName evidence="7">Orotidine-5'-phosphate decarboxylase</fullName>
        <ecNumber evidence="7">4.1.1.23</ecNumber>
    </recommendedName>
</protein>
<reference evidence="9 10" key="1">
    <citation type="submission" date="2018-12" db="EMBL/GenBank/DDBJ databases">
        <title>Rubrispira sanarue gen. nov., sp., nov., a member of the order Silvanigrellales, isolated from a brackish lake in Hamamatsu Japan.</title>
        <authorList>
            <person name="Maejima Y."/>
            <person name="Iino T."/>
            <person name="Muraguchi Y."/>
            <person name="Fukuda K."/>
            <person name="Nojiri H."/>
            <person name="Ohkuma M."/>
            <person name="Moriuchi R."/>
            <person name="Dohra H."/>
            <person name="Kimbara K."/>
            <person name="Shintani M."/>
        </authorList>
    </citation>
    <scope>NUCLEOTIDE SEQUENCE [LARGE SCALE GENOMIC DNA]</scope>
    <source>
        <strain evidence="9 10">RF1110005</strain>
    </source>
</reference>
<dbReference type="Pfam" id="PF00215">
    <property type="entry name" value="OMPdecase"/>
    <property type="match status" value="1"/>
</dbReference>
<evidence type="ECO:0000256" key="1">
    <source>
        <dbReference type="ARBA" id="ARBA00004861"/>
    </source>
</evidence>
<dbReference type="PANTHER" id="PTHR43375:SF1">
    <property type="entry name" value="OROTIDINE 5'-PHOSPHATE DECARBOXYLASE"/>
    <property type="match status" value="1"/>
</dbReference>
<comment type="catalytic activity">
    <reaction evidence="6">
        <text>orotidine 5'-phosphate + H(+) = UMP + CO2</text>
        <dbReference type="Rhea" id="RHEA:11596"/>
        <dbReference type="ChEBI" id="CHEBI:15378"/>
        <dbReference type="ChEBI" id="CHEBI:16526"/>
        <dbReference type="ChEBI" id="CHEBI:57538"/>
        <dbReference type="ChEBI" id="CHEBI:57865"/>
        <dbReference type="EC" id="4.1.1.23"/>
    </reaction>
</comment>
<dbReference type="KEGG" id="sbf:JCM31447_11610"/>
<dbReference type="InterPro" id="IPR011060">
    <property type="entry name" value="RibuloseP-bd_barrel"/>
</dbReference>
<dbReference type="GO" id="GO:0004590">
    <property type="term" value="F:orotidine-5'-phosphate decarboxylase activity"/>
    <property type="evidence" value="ECO:0007669"/>
    <property type="project" value="UniProtKB-UniRule"/>
</dbReference>
<evidence type="ECO:0000256" key="4">
    <source>
        <dbReference type="ARBA" id="ARBA00022975"/>
    </source>
</evidence>
<dbReference type="Proteomes" id="UP000291236">
    <property type="component" value="Chromosome"/>
</dbReference>
<accession>A0A4P2VMM4</accession>
<dbReference type="NCBIfam" id="TIGR02127">
    <property type="entry name" value="pyrF_sub2"/>
    <property type="match status" value="1"/>
</dbReference>
<dbReference type="UniPathway" id="UPA00070">
    <property type="reaction ID" value="UER00120"/>
</dbReference>
<dbReference type="SMART" id="SM00934">
    <property type="entry name" value="OMPdecase"/>
    <property type="match status" value="1"/>
</dbReference>
<dbReference type="Gene3D" id="3.20.20.70">
    <property type="entry name" value="Aldolase class I"/>
    <property type="match status" value="1"/>
</dbReference>
<dbReference type="GO" id="GO:0006207">
    <property type="term" value="P:'de novo' pyrimidine nucleobase biosynthetic process"/>
    <property type="evidence" value="ECO:0007669"/>
    <property type="project" value="InterPro"/>
</dbReference>
<dbReference type="InterPro" id="IPR011995">
    <property type="entry name" value="OMPdecase_type-2"/>
</dbReference>
<gene>
    <name evidence="9" type="ORF">JCM31447_11610</name>
</gene>
<keyword evidence="4" id="KW-0665">Pyrimidine biosynthesis</keyword>
<evidence type="ECO:0000313" key="10">
    <source>
        <dbReference type="Proteomes" id="UP000291236"/>
    </source>
</evidence>
<evidence type="ECO:0000313" key="9">
    <source>
        <dbReference type="EMBL" id="BBH52719.1"/>
    </source>
</evidence>
<comment type="similarity">
    <text evidence="2">Belongs to the OMP decarboxylase family. Type 2 subfamily.</text>
</comment>
<dbReference type="PANTHER" id="PTHR43375">
    <property type="entry name" value="OROTIDINE 5'-PHOSPHATE DECARBOXYLASE"/>
    <property type="match status" value="1"/>
</dbReference>
<proteinExistence type="inferred from homology"/>
<name>A0A4P2VMM4_FLUSA</name>
<dbReference type="OrthoDB" id="9808470at2"/>
<dbReference type="RefSeq" id="WP_130607439.1">
    <property type="nucleotide sequence ID" value="NZ_AP019368.1"/>
</dbReference>
<dbReference type="AlphaFoldDB" id="A0A4P2VMM4"/>
<organism evidence="9 10">
    <name type="scientific">Fluviispira sanaruensis</name>
    <dbReference type="NCBI Taxonomy" id="2493639"/>
    <lineage>
        <taxon>Bacteria</taxon>
        <taxon>Pseudomonadati</taxon>
        <taxon>Bdellovibrionota</taxon>
        <taxon>Oligoflexia</taxon>
        <taxon>Silvanigrellales</taxon>
        <taxon>Silvanigrellaceae</taxon>
        <taxon>Fluviispira</taxon>
    </lineage>
</organism>
<evidence type="ECO:0000256" key="3">
    <source>
        <dbReference type="ARBA" id="ARBA00022793"/>
    </source>
</evidence>
<evidence type="ECO:0000256" key="2">
    <source>
        <dbReference type="ARBA" id="ARBA00008847"/>
    </source>
</evidence>
<comment type="pathway">
    <text evidence="1">Pyrimidine metabolism; UMP biosynthesis via de novo pathway; UMP from orotate: step 2/2.</text>
</comment>
<evidence type="ECO:0000259" key="8">
    <source>
        <dbReference type="SMART" id="SM00934"/>
    </source>
</evidence>
<evidence type="ECO:0000256" key="5">
    <source>
        <dbReference type="ARBA" id="ARBA00023239"/>
    </source>
</evidence>
<dbReference type="InterPro" id="IPR013785">
    <property type="entry name" value="Aldolase_TIM"/>
</dbReference>
<dbReference type="InterPro" id="IPR001754">
    <property type="entry name" value="OMPdeCOase_dom"/>
</dbReference>
<feature type="domain" description="Orotidine 5'-phosphate decarboxylase" evidence="8">
    <location>
        <begin position="8"/>
        <end position="250"/>
    </location>
</feature>
<evidence type="ECO:0000256" key="7">
    <source>
        <dbReference type="NCBIfam" id="TIGR02127"/>
    </source>
</evidence>
<evidence type="ECO:0000256" key="6">
    <source>
        <dbReference type="ARBA" id="ARBA00049157"/>
    </source>
</evidence>
<dbReference type="GO" id="GO:0044205">
    <property type="term" value="P:'de novo' UMP biosynthetic process"/>
    <property type="evidence" value="ECO:0007669"/>
    <property type="project" value="UniProtKB-UniPathway"/>
</dbReference>
<sequence>MKTYKNINFCLGIDPNPTQQNFESFRSAVYTHMEILDFYGNKLNDKVLKPQLAYFLAYGSKGISLLEEFVNRYNDKYTIIIDAKFNDISTTLKAYLHFVFGTLQAHALTISPFLGEQTLELAFEECAKKADRKGRVYVLCATSESSTGELSFIDENWRRTLLACQQLREKIFANQEDLNKLIGVVIGANRENILFSDELKASELSVLSPGLGAQGADWKIISKCANHPNEITFPVSRGVFAGGNISLEQMKDNLVAIQRYF</sequence>
<keyword evidence="3" id="KW-0210">Decarboxylase</keyword>
<dbReference type="EMBL" id="AP019368">
    <property type="protein sequence ID" value="BBH52719.1"/>
    <property type="molecule type" value="Genomic_DNA"/>
</dbReference>
<keyword evidence="5" id="KW-0456">Lyase</keyword>
<dbReference type="SUPFAM" id="SSF51366">
    <property type="entry name" value="Ribulose-phoshate binding barrel"/>
    <property type="match status" value="1"/>
</dbReference>
<dbReference type="EC" id="4.1.1.23" evidence="7"/>
<keyword evidence="10" id="KW-1185">Reference proteome</keyword>